<reference evidence="6 7" key="2">
    <citation type="submission" date="2024-07" db="EMBL/GenBank/DDBJ databases">
        <authorList>
            <person name="Akdeniz Z."/>
        </authorList>
    </citation>
    <scope>NUCLEOTIDE SEQUENCE [LARGE SCALE GENOMIC DNA]</scope>
</reference>
<dbReference type="Pfam" id="PF00011">
    <property type="entry name" value="HSP20"/>
    <property type="match status" value="1"/>
</dbReference>
<dbReference type="Gene3D" id="2.60.40.790">
    <property type="match status" value="1"/>
</dbReference>
<keyword evidence="1 5" id="KW-0346">Stress response</keyword>
<evidence type="ECO:0000313" key="7">
    <source>
        <dbReference type="Proteomes" id="UP001642409"/>
    </source>
</evidence>
<comment type="similarity">
    <text evidence="2 3">Belongs to the small heat shock protein (HSP20) family.</text>
</comment>
<feature type="domain" description="SHSP" evidence="4">
    <location>
        <begin position="19"/>
        <end position="135"/>
    </location>
</feature>
<evidence type="ECO:0000256" key="1">
    <source>
        <dbReference type="ARBA" id="ARBA00023016"/>
    </source>
</evidence>
<dbReference type="AlphaFoldDB" id="A0AA86QW30"/>
<evidence type="ECO:0000256" key="3">
    <source>
        <dbReference type="RuleBase" id="RU003616"/>
    </source>
</evidence>
<dbReference type="PROSITE" id="PS01031">
    <property type="entry name" value="SHSP"/>
    <property type="match status" value="1"/>
</dbReference>
<dbReference type="CDD" id="cd06464">
    <property type="entry name" value="ACD_sHsps-like"/>
    <property type="match status" value="1"/>
</dbReference>
<reference evidence="5" key="1">
    <citation type="submission" date="2023-06" db="EMBL/GenBank/DDBJ databases">
        <authorList>
            <person name="Kurt Z."/>
        </authorList>
    </citation>
    <scope>NUCLEOTIDE SEQUENCE</scope>
</reference>
<dbReference type="EMBL" id="CATOUU010000985">
    <property type="protein sequence ID" value="CAI9965228.1"/>
    <property type="molecule type" value="Genomic_DNA"/>
</dbReference>
<keyword evidence="7" id="KW-1185">Reference proteome</keyword>
<organism evidence="5">
    <name type="scientific">Hexamita inflata</name>
    <dbReference type="NCBI Taxonomy" id="28002"/>
    <lineage>
        <taxon>Eukaryota</taxon>
        <taxon>Metamonada</taxon>
        <taxon>Diplomonadida</taxon>
        <taxon>Hexamitidae</taxon>
        <taxon>Hexamitinae</taxon>
        <taxon>Hexamita</taxon>
    </lineage>
</organism>
<accession>A0AA86QW30</accession>
<dbReference type="EMBL" id="CAXDID020000027">
    <property type="protein sequence ID" value="CAL5991574.1"/>
    <property type="molecule type" value="Genomic_DNA"/>
</dbReference>
<name>A0AA86QW30_9EUKA</name>
<dbReference type="PANTHER" id="PTHR11527">
    <property type="entry name" value="HEAT-SHOCK PROTEIN 20 FAMILY MEMBER"/>
    <property type="match status" value="1"/>
</dbReference>
<dbReference type="InterPro" id="IPR008978">
    <property type="entry name" value="HSP20-like_chaperone"/>
</dbReference>
<evidence type="ECO:0000313" key="5">
    <source>
        <dbReference type="EMBL" id="CAI9965228.1"/>
    </source>
</evidence>
<evidence type="ECO:0000256" key="2">
    <source>
        <dbReference type="PROSITE-ProRule" id="PRU00285"/>
    </source>
</evidence>
<protein>
    <submittedName>
        <fullName evidence="5">Heat shock protein</fullName>
    </submittedName>
    <submittedName>
        <fullName evidence="6">Heat_shock protein</fullName>
    </submittedName>
</protein>
<sequence>MLLMPMFRDEFEDSFLDRIHAPCVQSRADLLETAGAYVIKVDLPGFEKDQFDIEVGPDHVLRLSGKQSEEKETEGGKYHVRERRQVQFSRSFRLPQDIKQHEVGAAYENGVLTVTVPKAEKAAGEAQSAGEVRQTYIKYIERFDFRENGQVPDERRRRHERCFHPLIARRKRSQTLHSKSIHQINLISATSFSSRWHDANVQRQVL</sequence>
<gene>
    <name evidence="6" type="ORF">HINF_LOCUS12165</name>
    <name evidence="5" type="ORF">HINF_LOCUS52873</name>
</gene>
<proteinExistence type="inferred from homology"/>
<dbReference type="Proteomes" id="UP001642409">
    <property type="component" value="Unassembled WGS sequence"/>
</dbReference>
<dbReference type="InterPro" id="IPR031107">
    <property type="entry name" value="Small_HSP"/>
</dbReference>
<dbReference type="InterPro" id="IPR002068">
    <property type="entry name" value="A-crystallin/Hsp20_dom"/>
</dbReference>
<comment type="caution">
    <text evidence="5">The sequence shown here is derived from an EMBL/GenBank/DDBJ whole genome shotgun (WGS) entry which is preliminary data.</text>
</comment>
<evidence type="ECO:0000313" key="6">
    <source>
        <dbReference type="EMBL" id="CAL5991574.1"/>
    </source>
</evidence>
<evidence type="ECO:0000259" key="4">
    <source>
        <dbReference type="PROSITE" id="PS01031"/>
    </source>
</evidence>
<dbReference type="SUPFAM" id="SSF49764">
    <property type="entry name" value="HSP20-like chaperones"/>
    <property type="match status" value="1"/>
</dbReference>